<name>A0ABQ9II59_9NEOP</name>
<evidence type="ECO:0000256" key="10">
    <source>
        <dbReference type="PROSITE-ProRule" id="PRU10141"/>
    </source>
</evidence>
<dbReference type="InterPro" id="IPR008271">
    <property type="entry name" value="Ser/Thr_kinase_AS"/>
</dbReference>
<feature type="domain" description="AGC-kinase C-terminal" evidence="13">
    <location>
        <begin position="350"/>
        <end position="417"/>
    </location>
</feature>
<keyword evidence="6" id="KW-0418">Kinase</keyword>
<dbReference type="SUPFAM" id="SSF56112">
    <property type="entry name" value="Protein kinase-like (PK-like)"/>
    <property type="match status" value="1"/>
</dbReference>
<evidence type="ECO:0000256" key="4">
    <source>
        <dbReference type="ARBA" id="ARBA00022679"/>
    </source>
</evidence>
<dbReference type="Gene3D" id="1.10.510.10">
    <property type="entry name" value="Transferase(Phosphotransferase) domain 1"/>
    <property type="match status" value="1"/>
</dbReference>
<proteinExistence type="predicted"/>
<evidence type="ECO:0000256" key="2">
    <source>
        <dbReference type="ARBA" id="ARBA00022527"/>
    </source>
</evidence>
<dbReference type="PROSITE" id="PS50011">
    <property type="entry name" value="PROTEIN_KINASE_DOM"/>
    <property type="match status" value="1"/>
</dbReference>
<dbReference type="InterPro" id="IPR000961">
    <property type="entry name" value="AGC-kinase_C"/>
</dbReference>
<evidence type="ECO:0000256" key="9">
    <source>
        <dbReference type="ARBA" id="ARBA00048679"/>
    </source>
</evidence>
<evidence type="ECO:0000256" key="6">
    <source>
        <dbReference type="ARBA" id="ARBA00022777"/>
    </source>
</evidence>
<dbReference type="Gene3D" id="3.30.200.20">
    <property type="entry name" value="Phosphorylase Kinase, domain 1"/>
    <property type="match status" value="1"/>
</dbReference>
<dbReference type="InterPro" id="IPR050839">
    <property type="entry name" value="Rho-assoc_Ser/Thr_Kinase"/>
</dbReference>
<evidence type="ECO:0000256" key="5">
    <source>
        <dbReference type="ARBA" id="ARBA00022741"/>
    </source>
</evidence>
<dbReference type="InterPro" id="IPR000719">
    <property type="entry name" value="Prot_kinase_dom"/>
</dbReference>
<dbReference type="PANTHER" id="PTHR22988:SF71">
    <property type="entry name" value="CITRON RHO-INTERACTING KINASE"/>
    <property type="match status" value="1"/>
</dbReference>
<dbReference type="Proteomes" id="UP001159363">
    <property type="component" value="Chromosome 1"/>
</dbReference>
<dbReference type="PROSITE" id="PS00108">
    <property type="entry name" value="PROTEIN_KINASE_ST"/>
    <property type="match status" value="1"/>
</dbReference>
<feature type="binding site" evidence="10">
    <location>
        <position position="112"/>
    </location>
    <ligand>
        <name>ATP</name>
        <dbReference type="ChEBI" id="CHEBI:30616"/>
    </ligand>
</feature>
<dbReference type="InterPro" id="IPR017441">
    <property type="entry name" value="Protein_kinase_ATP_BS"/>
</dbReference>
<evidence type="ECO:0000256" key="3">
    <source>
        <dbReference type="ARBA" id="ARBA00022553"/>
    </source>
</evidence>
<evidence type="ECO:0000256" key="1">
    <source>
        <dbReference type="ARBA" id="ARBA00012513"/>
    </source>
</evidence>
<accession>A0ABQ9II59</accession>
<keyword evidence="2" id="KW-0723">Serine/threonine-protein kinase</keyword>
<comment type="catalytic activity">
    <reaction evidence="8">
        <text>L-threonyl-[protein] + ATP = O-phospho-L-threonyl-[protein] + ADP + H(+)</text>
        <dbReference type="Rhea" id="RHEA:46608"/>
        <dbReference type="Rhea" id="RHEA-COMP:11060"/>
        <dbReference type="Rhea" id="RHEA-COMP:11605"/>
        <dbReference type="ChEBI" id="CHEBI:15378"/>
        <dbReference type="ChEBI" id="CHEBI:30013"/>
        <dbReference type="ChEBI" id="CHEBI:30616"/>
        <dbReference type="ChEBI" id="CHEBI:61977"/>
        <dbReference type="ChEBI" id="CHEBI:456216"/>
        <dbReference type="EC" id="2.7.11.1"/>
    </reaction>
</comment>
<keyword evidence="11" id="KW-0175">Coiled coil</keyword>
<dbReference type="InterPro" id="IPR011009">
    <property type="entry name" value="Kinase-like_dom_sf"/>
</dbReference>
<keyword evidence="5 10" id="KW-0547">Nucleotide-binding</keyword>
<sequence length="923" mass="104587">MDASVKNSLEERLLRLSKLMLNTPLNAVNTSRLDFFKLLDALLILYNECKRGGRKEEPLDWFLNSYSTIVSEIRNLQVNALDFEEVAVIGSGRFGTVSVVKEFGTDRICALKVMRKDVVLRQLGVACFREERDIMVQASSPWLTSLQYAFQDTDNIYLAMDFHPGGSLSNLIEYFGGRLKEDMARFYLAELLLALMSLHNMGYVHRDVKPDNLLLDSGGHLKLADFGSASRLNSVGCVTNFVFIGTAAYIAPEVLNTLGEGCSFQENYYGVECDYWSYGIVTFELVTGFTPFIGDSEMQTHRNIVCHDQCFSFPKNVELSVEITDLVSKLVANAACRIKGDELFGHVFFNEIDWENQIHSHPPYIPTLDSPTDTSNFNTLKADKSVISVDCLKPKQYSDVPFVGFTFSRAVLGTTVGNLNDFFLNSKITEMQDRIHVLDTSSRAVEKWNIKCMLEKRELVRRLKHNQELCAISEQVSISFFKKSKAIWEKQHKIEKDQMTAKIEKLEQELKDQCEGSLGVKSNSNRVSQGGTVSSVCESVENNEPAEEKGAHLEAVLTELDRVKLELTNLNFEKDSNELELSHMKEMVAKLNSSLTLEKDKTEHMKQELELYRSRGVVFKNDEYGRLVNIIIKLQQEVDHVLSNQFGTEGPQGDVGKEAKNMFSSEDIVEIVGDIAAKAPLLRKFFVERSGNTFNVGTNTECAVSHHKAVQAERKPANDPLLLKVESEFQCLKQEQERDLAELRNTSAHYEAEIKRLADASREHAKVMEDLQAVNDSESRRIMTMCKEWVRTELHSLQEQLHIEKACASRYADELESFKKMFLDKNAEAHSLKKQLDCVERELRDELVRYGGERACDRGMLVGSVSQALQQLQEDKRKLQAANAALEKASADLEDQVDQYHNMVLQLQSQLLQSRSCVPLHNS</sequence>
<reference evidence="14 15" key="1">
    <citation type="submission" date="2023-02" db="EMBL/GenBank/DDBJ databases">
        <title>LHISI_Scaffold_Assembly.</title>
        <authorList>
            <person name="Stuart O.P."/>
            <person name="Cleave R."/>
            <person name="Magrath M.J.L."/>
            <person name="Mikheyev A.S."/>
        </authorList>
    </citation>
    <scope>NUCLEOTIDE SEQUENCE [LARGE SCALE GENOMIC DNA]</scope>
    <source>
        <strain evidence="14">Daus_M_001</strain>
        <tissue evidence="14">Leg muscle</tissue>
    </source>
</reference>
<keyword evidence="7 10" id="KW-0067">ATP-binding</keyword>
<keyword evidence="3" id="KW-0597">Phosphoprotein</keyword>
<feature type="coiled-coil region" evidence="11">
    <location>
        <begin position="489"/>
        <end position="516"/>
    </location>
</feature>
<dbReference type="Pfam" id="PF00069">
    <property type="entry name" value="Pkinase"/>
    <property type="match status" value="1"/>
</dbReference>
<dbReference type="EMBL" id="JARBHB010000001">
    <property type="protein sequence ID" value="KAJ8896031.1"/>
    <property type="molecule type" value="Genomic_DNA"/>
</dbReference>
<dbReference type="PROSITE" id="PS51285">
    <property type="entry name" value="AGC_KINASE_CTER"/>
    <property type="match status" value="1"/>
</dbReference>
<evidence type="ECO:0000313" key="14">
    <source>
        <dbReference type="EMBL" id="KAJ8896031.1"/>
    </source>
</evidence>
<keyword evidence="15" id="KW-1185">Reference proteome</keyword>
<evidence type="ECO:0000313" key="15">
    <source>
        <dbReference type="Proteomes" id="UP001159363"/>
    </source>
</evidence>
<keyword evidence="4" id="KW-0808">Transferase</keyword>
<dbReference type="EC" id="2.7.11.1" evidence="1"/>
<comment type="caution">
    <text evidence="14">The sequence shown here is derived from an EMBL/GenBank/DDBJ whole genome shotgun (WGS) entry which is preliminary data.</text>
</comment>
<organism evidence="14 15">
    <name type="scientific">Dryococelus australis</name>
    <dbReference type="NCBI Taxonomy" id="614101"/>
    <lineage>
        <taxon>Eukaryota</taxon>
        <taxon>Metazoa</taxon>
        <taxon>Ecdysozoa</taxon>
        <taxon>Arthropoda</taxon>
        <taxon>Hexapoda</taxon>
        <taxon>Insecta</taxon>
        <taxon>Pterygota</taxon>
        <taxon>Neoptera</taxon>
        <taxon>Polyneoptera</taxon>
        <taxon>Phasmatodea</taxon>
        <taxon>Verophasmatodea</taxon>
        <taxon>Anareolatae</taxon>
        <taxon>Phasmatidae</taxon>
        <taxon>Eurycanthinae</taxon>
        <taxon>Dryococelus</taxon>
    </lineage>
</organism>
<evidence type="ECO:0000259" key="13">
    <source>
        <dbReference type="PROSITE" id="PS51285"/>
    </source>
</evidence>
<feature type="coiled-coil region" evidence="11">
    <location>
        <begin position="726"/>
        <end position="760"/>
    </location>
</feature>
<gene>
    <name evidence="14" type="ORF">PR048_001372</name>
</gene>
<evidence type="ECO:0000256" key="8">
    <source>
        <dbReference type="ARBA" id="ARBA00047899"/>
    </source>
</evidence>
<evidence type="ECO:0000256" key="7">
    <source>
        <dbReference type="ARBA" id="ARBA00022840"/>
    </source>
</evidence>
<dbReference type="SMART" id="SM00220">
    <property type="entry name" value="S_TKc"/>
    <property type="match status" value="1"/>
</dbReference>
<feature type="domain" description="Protein kinase" evidence="12">
    <location>
        <begin position="83"/>
        <end position="349"/>
    </location>
</feature>
<dbReference type="SMART" id="SM00133">
    <property type="entry name" value="S_TK_X"/>
    <property type="match status" value="1"/>
</dbReference>
<feature type="coiled-coil region" evidence="11">
    <location>
        <begin position="829"/>
        <end position="910"/>
    </location>
</feature>
<comment type="catalytic activity">
    <reaction evidence="9">
        <text>L-seryl-[protein] + ATP = O-phospho-L-seryl-[protein] + ADP + H(+)</text>
        <dbReference type="Rhea" id="RHEA:17989"/>
        <dbReference type="Rhea" id="RHEA-COMP:9863"/>
        <dbReference type="Rhea" id="RHEA-COMP:11604"/>
        <dbReference type="ChEBI" id="CHEBI:15378"/>
        <dbReference type="ChEBI" id="CHEBI:29999"/>
        <dbReference type="ChEBI" id="CHEBI:30616"/>
        <dbReference type="ChEBI" id="CHEBI:83421"/>
        <dbReference type="ChEBI" id="CHEBI:456216"/>
        <dbReference type="EC" id="2.7.11.1"/>
    </reaction>
</comment>
<evidence type="ECO:0000256" key="11">
    <source>
        <dbReference type="SAM" id="Coils"/>
    </source>
</evidence>
<evidence type="ECO:0000259" key="12">
    <source>
        <dbReference type="PROSITE" id="PS50011"/>
    </source>
</evidence>
<dbReference type="PROSITE" id="PS00107">
    <property type="entry name" value="PROTEIN_KINASE_ATP"/>
    <property type="match status" value="1"/>
</dbReference>
<dbReference type="PANTHER" id="PTHR22988">
    <property type="entry name" value="MYOTONIC DYSTROPHY S/T KINASE-RELATED"/>
    <property type="match status" value="1"/>
</dbReference>
<protein>
    <recommendedName>
        <fullName evidence="1">non-specific serine/threonine protein kinase</fullName>
        <ecNumber evidence="1">2.7.11.1</ecNumber>
    </recommendedName>
</protein>